<evidence type="ECO:0000313" key="2">
    <source>
        <dbReference type="EMBL" id="MBL0371418.1"/>
    </source>
</evidence>
<dbReference type="Pfam" id="PF09955">
    <property type="entry name" value="DUF2189"/>
    <property type="match status" value="1"/>
</dbReference>
<dbReference type="AlphaFoldDB" id="A0A936YKU1"/>
<feature type="transmembrane region" description="Helical" evidence="1">
    <location>
        <begin position="114"/>
        <end position="136"/>
    </location>
</feature>
<keyword evidence="1" id="KW-0472">Membrane</keyword>
<dbReference type="Proteomes" id="UP000633219">
    <property type="component" value="Unassembled WGS sequence"/>
</dbReference>
<sequence>MGTLHVVSNAEGTMVYPEVRQIGILEVLDALRLGLKDFQEKPSHYVFLCIMYPIAGVVLMVWSAGANLLPLMFPLASGFAILGPIAAIGLYEISRRRELGLDTSWVHALEVRRSPAMFSIIASASVLFALFIIWLLVAQKLYVSYFGAEPPATLSVFVHNVLYTTNGWRMMLWGNLAGLCFAVAALAVSVVTFPLLLERDVGAFPAILASIRALIRNPIPVLFWGLIVAVLLVIGSIPIFAGLAVVLPVLGHSTWHLYRKLIGPPAL</sequence>
<keyword evidence="1" id="KW-0812">Transmembrane</keyword>
<feature type="transmembrane region" description="Helical" evidence="1">
    <location>
        <begin position="71"/>
        <end position="93"/>
    </location>
</feature>
<evidence type="ECO:0000256" key="1">
    <source>
        <dbReference type="SAM" id="Phobius"/>
    </source>
</evidence>
<comment type="caution">
    <text evidence="2">The sequence shown here is derived from an EMBL/GenBank/DDBJ whole genome shotgun (WGS) entry which is preliminary data.</text>
</comment>
<reference evidence="2" key="1">
    <citation type="submission" date="2021-01" db="EMBL/GenBank/DDBJ databases">
        <title>Rhizobium sp. strain KVB221 16S ribosomal RNA gene Genome sequencing and assembly.</title>
        <authorList>
            <person name="Kang M."/>
        </authorList>
    </citation>
    <scope>NUCLEOTIDE SEQUENCE</scope>
    <source>
        <strain evidence="2">KVB221</strain>
    </source>
</reference>
<accession>A0A936YKU1</accession>
<evidence type="ECO:0000313" key="3">
    <source>
        <dbReference type="Proteomes" id="UP000633219"/>
    </source>
</evidence>
<dbReference type="InterPro" id="IPR018692">
    <property type="entry name" value="DUF2189"/>
</dbReference>
<proteinExistence type="predicted"/>
<feature type="transmembrane region" description="Helical" evidence="1">
    <location>
        <begin position="175"/>
        <end position="197"/>
    </location>
</feature>
<keyword evidence="3" id="KW-1185">Reference proteome</keyword>
<protein>
    <submittedName>
        <fullName evidence="2">DUF2189 domain-containing protein</fullName>
    </submittedName>
</protein>
<keyword evidence="1" id="KW-1133">Transmembrane helix</keyword>
<dbReference type="EMBL" id="JAEQNC010000002">
    <property type="protein sequence ID" value="MBL0371418.1"/>
    <property type="molecule type" value="Genomic_DNA"/>
</dbReference>
<feature type="transmembrane region" description="Helical" evidence="1">
    <location>
        <begin position="45"/>
        <end position="65"/>
    </location>
</feature>
<name>A0A936YKU1_9HYPH</name>
<feature type="transmembrane region" description="Helical" evidence="1">
    <location>
        <begin position="142"/>
        <end position="163"/>
    </location>
</feature>
<organism evidence="2 3">
    <name type="scientific">Rhizobium setariae</name>
    <dbReference type="NCBI Taxonomy" id="2801340"/>
    <lineage>
        <taxon>Bacteria</taxon>
        <taxon>Pseudomonadati</taxon>
        <taxon>Pseudomonadota</taxon>
        <taxon>Alphaproteobacteria</taxon>
        <taxon>Hyphomicrobiales</taxon>
        <taxon>Rhizobiaceae</taxon>
        <taxon>Rhizobium/Agrobacterium group</taxon>
        <taxon>Rhizobium</taxon>
    </lineage>
</organism>
<feature type="transmembrane region" description="Helical" evidence="1">
    <location>
        <begin position="222"/>
        <end position="250"/>
    </location>
</feature>
<dbReference type="RefSeq" id="WP_201654094.1">
    <property type="nucleotide sequence ID" value="NZ_JAEQNC010000002.1"/>
</dbReference>
<gene>
    <name evidence="2" type="ORF">JJB09_05200</name>
</gene>